<dbReference type="OrthoDB" id="6424168at2759"/>
<proteinExistence type="predicted"/>
<gene>
    <name evidence="1" type="ORF">AVEN_206172_1</name>
</gene>
<comment type="caution">
    <text evidence="1">The sequence shown here is derived from an EMBL/GenBank/DDBJ whole genome shotgun (WGS) entry which is preliminary data.</text>
</comment>
<dbReference type="EMBL" id="BGPR01000561">
    <property type="protein sequence ID" value="GBM26485.1"/>
    <property type="molecule type" value="Genomic_DNA"/>
</dbReference>
<keyword evidence="2" id="KW-1185">Reference proteome</keyword>
<accession>A0A4Y2EF56</accession>
<dbReference type="CDD" id="cd00096">
    <property type="entry name" value="Ig"/>
    <property type="match status" value="1"/>
</dbReference>
<name>A0A4Y2EF56_ARAVE</name>
<organism evidence="1 2">
    <name type="scientific">Araneus ventricosus</name>
    <name type="common">Orbweaver spider</name>
    <name type="synonym">Epeira ventricosa</name>
    <dbReference type="NCBI Taxonomy" id="182803"/>
    <lineage>
        <taxon>Eukaryota</taxon>
        <taxon>Metazoa</taxon>
        <taxon>Ecdysozoa</taxon>
        <taxon>Arthropoda</taxon>
        <taxon>Chelicerata</taxon>
        <taxon>Arachnida</taxon>
        <taxon>Araneae</taxon>
        <taxon>Araneomorphae</taxon>
        <taxon>Entelegynae</taxon>
        <taxon>Araneoidea</taxon>
        <taxon>Araneidae</taxon>
        <taxon>Araneus</taxon>
    </lineage>
</organism>
<protein>
    <recommendedName>
        <fullName evidence="3">Ig-like domain-containing protein</fullName>
    </recommendedName>
</protein>
<dbReference type="SUPFAM" id="SSF48726">
    <property type="entry name" value="Immunoglobulin"/>
    <property type="match status" value="1"/>
</dbReference>
<dbReference type="InterPro" id="IPR036179">
    <property type="entry name" value="Ig-like_dom_sf"/>
</dbReference>
<dbReference type="PANTHER" id="PTHR23278">
    <property type="entry name" value="SIDESTEP PROTEIN"/>
    <property type="match status" value="1"/>
</dbReference>
<evidence type="ECO:0000313" key="2">
    <source>
        <dbReference type="Proteomes" id="UP000499080"/>
    </source>
</evidence>
<sequence>MTYLTSTQRIVAYASRNRRCNASVTEPKFDIRGGRVIQFAPNAAWWDQWHGGNSRGLSSSTGDPSPNVTWWRGSVLFDDDFSIIKQRFVRNEMVLEKLQRSELMVEYTCKASNTHLAKPKTASVQIDMNRE</sequence>
<dbReference type="Proteomes" id="UP000499080">
    <property type="component" value="Unassembled WGS sequence"/>
</dbReference>
<dbReference type="InterPro" id="IPR013783">
    <property type="entry name" value="Ig-like_fold"/>
</dbReference>
<dbReference type="Gene3D" id="2.60.40.10">
    <property type="entry name" value="Immunoglobulins"/>
    <property type="match status" value="1"/>
</dbReference>
<reference evidence="1 2" key="1">
    <citation type="journal article" date="2019" name="Sci. Rep.">
        <title>Orb-weaving spider Araneus ventricosus genome elucidates the spidroin gene catalogue.</title>
        <authorList>
            <person name="Kono N."/>
            <person name="Nakamura H."/>
            <person name="Ohtoshi R."/>
            <person name="Moran D.A.P."/>
            <person name="Shinohara A."/>
            <person name="Yoshida Y."/>
            <person name="Fujiwara M."/>
            <person name="Mori M."/>
            <person name="Tomita M."/>
            <person name="Arakawa K."/>
        </authorList>
    </citation>
    <scope>NUCLEOTIDE SEQUENCE [LARGE SCALE GENOMIC DNA]</scope>
</reference>
<evidence type="ECO:0008006" key="3">
    <source>
        <dbReference type="Google" id="ProtNLM"/>
    </source>
</evidence>
<dbReference type="AlphaFoldDB" id="A0A4Y2EF56"/>
<evidence type="ECO:0000313" key="1">
    <source>
        <dbReference type="EMBL" id="GBM26485.1"/>
    </source>
</evidence>
<dbReference type="PANTHER" id="PTHR23278:SF19">
    <property type="entry name" value="OBSCURIN"/>
    <property type="match status" value="1"/>
</dbReference>